<evidence type="ECO:0000256" key="2">
    <source>
        <dbReference type="ARBA" id="ARBA00022603"/>
    </source>
</evidence>
<keyword evidence="3" id="KW-0808">Transferase</keyword>
<dbReference type="PROSITE" id="PS00092">
    <property type="entry name" value="N6_MTASE"/>
    <property type="match status" value="1"/>
</dbReference>
<proteinExistence type="inferred from homology"/>
<dbReference type="Pfam" id="PF05175">
    <property type="entry name" value="MTS"/>
    <property type="match status" value="1"/>
</dbReference>
<keyword evidence="2" id="KW-0489">Methyltransferase</keyword>
<sequence>MCHQLVAAKTGGGTSKFALNRPLHRIFHARTRLGTQLGEFAFFHDSLLVFSAIACTTRILHEMLVKSRLICHLIVWNYVMLRSNVSQRAEKLELIQKLFWECDFSTQVLNGRLPEDWLQLADYQEWAPVLYYLNKNLPTDLLLILFVLGRACPADVARGVFGAETVSALEEMGFVEDSGPDLLPAVMVQSYGDLLVASDHRRRRNESDYVMGLSGPTRALADLTIRKPASLAVDIGCGSGLQALLASRHSARVLACDVNPRALDFARLNAQLNGIANIDVAEADLFDFALDRPAELVVCNPPYVISPDHSQAYRDSGREEDGVCAHLAGLLPRLLSMGGTAQFLANWAVHKGGTWPQRLGQWFAGSGCHVSILHEVTESPADYTIKWLRQSDPHALAADQPAFARWMGYFDRREISGIAYGLVTIQRTGGAASFAIDEAPDHYIMPCGDALAAFLARKRRLRALDGDLLDLRLRRASNMRLVQSAHFHNGQWIAGQVRASLADGLRWSEDLGPESARLFELIDGQKTLGALLGDILEEEDPPAARTLFRTVVTAIEKGLLTIADTAWDEENEMP</sequence>
<dbReference type="PANTHER" id="PTHR45875:SF1">
    <property type="entry name" value="METHYLTRANSFERASE N6AMT1"/>
    <property type="match status" value="1"/>
</dbReference>
<dbReference type="Proteomes" id="UP000229081">
    <property type="component" value="Chromosome"/>
</dbReference>
<dbReference type="GO" id="GO:0003676">
    <property type="term" value="F:nucleic acid binding"/>
    <property type="evidence" value="ECO:0007669"/>
    <property type="project" value="InterPro"/>
</dbReference>
<dbReference type="GO" id="GO:0032259">
    <property type="term" value="P:methylation"/>
    <property type="evidence" value="ECO:0007669"/>
    <property type="project" value="UniProtKB-KW"/>
</dbReference>
<evidence type="ECO:0000256" key="3">
    <source>
        <dbReference type="ARBA" id="ARBA00022679"/>
    </source>
</evidence>
<dbReference type="CDD" id="cd02440">
    <property type="entry name" value="AdoMet_MTases"/>
    <property type="match status" value="1"/>
</dbReference>
<organism evidence="6 7">
    <name type="scientific">Sphingomonas psychrotolerans</name>
    <dbReference type="NCBI Taxonomy" id="1327635"/>
    <lineage>
        <taxon>Bacteria</taxon>
        <taxon>Pseudomonadati</taxon>
        <taxon>Pseudomonadota</taxon>
        <taxon>Alphaproteobacteria</taxon>
        <taxon>Sphingomonadales</taxon>
        <taxon>Sphingomonadaceae</taxon>
        <taxon>Sphingomonas</taxon>
    </lineage>
</organism>
<name>A0A2K8MB52_9SPHN</name>
<dbReference type="InterPro" id="IPR052190">
    <property type="entry name" value="Euk-Arch_PrmC-MTase"/>
</dbReference>
<comment type="similarity">
    <text evidence="1">Belongs to the eukaryotic/archaeal PrmC-related family.</text>
</comment>
<keyword evidence="7" id="KW-1185">Reference proteome</keyword>
<evidence type="ECO:0000256" key="4">
    <source>
        <dbReference type="ARBA" id="ARBA00022691"/>
    </source>
</evidence>
<evidence type="ECO:0000313" key="6">
    <source>
        <dbReference type="EMBL" id="ATY31077.1"/>
    </source>
</evidence>
<dbReference type="GO" id="GO:0008757">
    <property type="term" value="F:S-adenosylmethionine-dependent methyltransferase activity"/>
    <property type="evidence" value="ECO:0007669"/>
    <property type="project" value="TreeGrafter"/>
</dbReference>
<dbReference type="SUPFAM" id="SSF53335">
    <property type="entry name" value="S-adenosyl-L-methionine-dependent methyltransferases"/>
    <property type="match status" value="1"/>
</dbReference>
<dbReference type="InterPro" id="IPR029063">
    <property type="entry name" value="SAM-dependent_MTases_sf"/>
</dbReference>
<dbReference type="KEGG" id="sphc:CVN68_02990"/>
<keyword evidence="4" id="KW-0949">S-adenosyl-L-methionine</keyword>
<protein>
    <recommendedName>
        <fullName evidence="5">Methyltransferase small domain-containing protein</fullName>
    </recommendedName>
</protein>
<dbReference type="AlphaFoldDB" id="A0A2K8MB52"/>
<dbReference type="InterPro" id="IPR002052">
    <property type="entry name" value="DNA_methylase_N6_adenine_CS"/>
</dbReference>
<gene>
    <name evidence="6" type="ORF">CVN68_02990</name>
</gene>
<dbReference type="Gene3D" id="3.40.50.150">
    <property type="entry name" value="Vaccinia Virus protein VP39"/>
    <property type="match status" value="1"/>
</dbReference>
<dbReference type="InterPro" id="IPR007848">
    <property type="entry name" value="Small_mtfrase_dom"/>
</dbReference>
<dbReference type="GO" id="GO:0008170">
    <property type="term" value="F:N-methyltransferase activity"/>
    <property type="evidence" value="ECO:0007669"/>
    <property type="project" value="UniProtKB-ARBA"/>
</dbReference>
<evidence type="ECO:0000259" key="5">
    <source>
        <dbReference type="Pfam" id="PF05175"/>
    </source>
</evidence>
<dbReference type="EMBL" id="CP024923">
    <property type="protein sequence ID" value="ATY31077.1"/>
    <property type="molecule type" value="Genomic_DNA"/>
</dbReference>
<dbReference type="GO" id="GO:0035657">
    <property type="term" value="C:eRF1 methyltransferase complex"/>
    <property type="evidence" value="ECO:0007669"/>
    <property type="project" value="TreeGrafter"/>
</dbReference>
<dbReference type="GO" id="GO:0008276">
    <property type="term" value="F:protein methyltransferase activity"/>
    <property type="evidence" value="ECO:0007669"/>
    <property type="project" value="TreeGrafter"/>
</dbReference>
<evidence type="ECO:0000256" key="1">
    <source>
        <dbReference type="ARBA" id="ARBA00006149"/>
    </source>
</evidence>
<reference evidence="6 7" key="1">
    <citation type="submission" date="2017-11" db="EMBL/GenBank/DDBJ databases">
        <title>Complete genome sequence of Sphingomonas sp. Strain Cra20, a psychrotolerant potential plant growth promoting rhizobacteria.</title>
        <authorList>
            <person name="Luo Y."/>
        </authorList>
    </citation>
    <scope>NUCLEOTIDE SEQUENCE [LARGE SCALE GENOMIC DNA]</scope>
    <source>
        <strain evidence="6 7">Cra20</strain>
    </source>
</reference>
<feature type="domain" description="Methyltransferase small" evidence="5">
    <location>
        <begin position="228"/>
        <end position="304"/>
    </location>
</feature>
<dbReference type="PANTHER" id="PTHR45875">
    <property type="entry name" value="METHYLTRANSFERASE N6AMT1"/>
    <property type="match status" value="1"/>
</dbReference>
<evidence type="ECO:0000313" key="7">
    <source>
        <dbReference type="Proteomes" id="UP000229081"/>
    </source>
</evidence>
<accession>A0A2K8MB52</accession>